<dbReference type="RefSeq" id="WP_215583376.1">
    <property type="nucleotide sequence ID" value="NZ_CP073754.1"/>
</dbReference>
<dbReference type="Proteomes" id="UP000676649">
    <property type="component" value="Chromosome"/>
</dbReference>
<evidence type="ECO:0000313" key="2">
    <source>
        <dbReference type="EMBL" id="QWF71594.1"/>
    </source>
</evidence>
<accession>A0A975MPV8</accession>
<evidence type="ECO:0000313" key="3">
    <source>
        <dbReference type="Proteomes" id="UP000676649"/>
    </source>
</evidence>
<sequence length="765" mass="77726">MTTYKQSYLIAGGLTISSQANATSVSPLTADLSAQPVLSKVSYNADTGLLILTGSHFTGAANAYTVTDLSFSGDNQLSYTLSSASSVVGTPGSTRLSIQVSKTDQQYLDGLLNKNGSHAADGVAYSLSAASGWQVGANAVSVANVSVAKLNQPVIASVSYNAATGVFAITGSHLTYHGNSNTSIAVADFSFSGIHGKYAFNSLNDTVSSFITTGNVSSFYIQLNSADQASVNSLVADNGKSSQGHAYKLAVSAHWDSDSGAAASKAVTVSGLLPSITHAGYDAGTGVLSLSGHNFTKALSDYPLTNLSITGDGNNSYSLSQDSIVKTVADTALTIKLSSADQLAVDGLLNKNGILANDGSTHYQISAAAGWDAGAAAADTALTVKKAALPSLNKVSYDAATGVFTITGNHLANHGSSNGIALANFSLTTGNGSYTFSASDDSVSQLSTKRFSINLSSTDQATVNSLLSDNGKGPLGQAYNLAATANWDSDSGAKIKTLAVNVSGLPTVLTDVIYKAGSGILSLIGNNLPSNAKAYHVSALTIADATTNTSYTLKDASVIKGKPNTDLVNIQLSASDKAAADKLFAGAIDHTGFGGSGGMDIYDLNAESGWVTGAGAISAETLTVIASQPLLGGGNPGSTTNLNSILGFSLIAPLATTSLVSAKISLDQALTGNPVTINSFLADSGQLELSQTVYTAFTGINIDSNHFSNATTAASPNDYLYYDANTGGLYYDPNGSNPGAAVEIAIIGTNTHPASLSPADFTLLT</sequence>
<keyword evidence="1" id="KW-0732">Signal</keyword>
<protein>
    <submittedName>
        <fullName evidence="2">Uncharacterized protein</fullName>
    </submittedName>
</protein>
<feature type="signal peptide" evidence="1">
    <location>
        <begin position="1"/>
        <end position="22"/>
    </location>
</feature>
<reference evidence="2" key="1">
    <citation type="submission" date="2021-04" db="EMBL/GenBank/DDBJ databases">
        <title>Draft genome sequence data of methanotrophic Methylovulum sp. strain S1L and Methylomonas sp. strain S2AM isolated from boreal lake water columns.</title>
        <authorList>
            <person name="Rissanen A.J."/>
            <person name="Mangayil R."/>
            <person name="Svenning M.M."/>
            <person name="Khanongnuch R."/>
        </authorList>
    </citation>
    <scope>NUCLEOTIDE SEQUENCE</scope>
    <source>
        <strain evidence="2">S2AM</strain>
    </source>
</reference>
<keyword evidence="3" id="KW-1185">Reference proteome</keyword>
<name>A0A975MPV8_9GAMM</name>
<gene>
    <name evidence="2" type="ORF">KEF85_03700</name>
</gene>
<feature type="chain" id="PRO_5037754493" evidence="1">
    <location>
        <begin position="23"/>
        <end position="765"/>
    </location>
</feature>
<proteinExistence type="predicted"/>
<dbReference type="KEGG" id="mpad:KEF85_03700"/>
<organism evidence="2 3">
    <name type="scientific">Methylomonas paludis</name>
    <dbReference type="NCBI Taxonomy" id="1173101"/>
    <lineage>
        <taxon>Bacteria</taxon>
        <taxon>Pseudomonadati</taxon>
        <taxon>Pseudomonadota</taxon>
        <taxon>Gammaproteobacteria</taxon>
        <taxon>Methylococcales</taxon>
        <taxon>Methylococcaceae</taxon>
        <taxon>Methylomonas</taxon>
    </lineage>
</organism>
<dbReference type="AlphaFoldDB" id="A0A975MPV8"/>
<evidence type="ECO:0000256" key="1">
    <source>
        <dbReference type="SAM" id="SignalP"/>
    </source>
</evidence>
<dbReference type="EMBL" id="CP073754">
    <property type="protein sequence ID" value="QWF71594.1"/>
    <property type="molecule type" value="Genomic_DNA"/>
</dbReference>